<dbReference type="Pfam" id="PF00348">
    <property type="entry name" value="polyprenyl_synt"/>
    <property type="match status" value="1"/>
</dbReference>
<accession>A1SWW5</accession>
<dbReference type="Gene3D" id="1.10.600.10">
    <property type="entry name" value="Farnesyl Diphosphate Synthase"/>
    <property type="match status" value="1"/>
</dbReference>
<dbReference type="InterPro" id="IPR033749">
    <property type="entry name" value="Polyprenyl_synt_CS"/>
</dbReference>
<dbReference type="PANTHER" id="PTHR43281">
    <property type="entry name" value="FARNESYL DIPHOSPHATE SYNTHASE"/>
    <property type="match status" value="1"/>
</dbReference>
<dbReference type="KEGG" id="pin:Ping_2239"/>
<dbReference type="PANTHER" id="PTHR43281:SF1">
    <property type="entry name" value="FARNESYL DIPHOSPHATE SYNTHASE"/>
    <property type="match status" value="1"/>
</dbReference>
<dbReference type="NCBIfam" id="NF007877">
    <property type="entry name" value="PRK10581.1"/>
    <property type="match status" value="1"/>
</dbReference>
<dbReference type="SFLD" id="SFLDG01017">
    <property type="entry name" value="Polyprenyl_Transferase_Like"/>
    <property type="match status" value="1"/>
</dbReference>
<reference evidence="8 9" key="1">
    <citation type="submission" date="2007-01" db="EMBL/GenBank/DDBJ databases">
        <title>Complete sequence of Psychromonas ingrahamii 37.</title>
        <authorList>
            <consortium name="US DOE Joint Genome Institute"/>
            <person name="Copeland A."/>
            <person name="Lucas S."/>
            <person name="Lapidus A."/>
            <person name="Barry K."/>
            <person name="Detter J.C."/>
            <person name="Glavina del Rio T."/>
            <person name="Hammon N."/>
            <person name="Israni S."/>
            <person name="Dalin E."/>
            <person name="Tice H."/>
            <person name="Pitluck S."/>
            <person name="Thompson L.S."/>
            <person name="Brettin T."/>
            <person name="Bruce D."/>
            <person name="Han C."/>
            <person name="Tapia R."/>
            <person name="Schmutz J."/>
            <person name="Larimer F."/>
            <person name="Land M."/>
            <person name="Hauser L."/>
            <person name="Kyrpides N."/>
            <person name="Ivanova N."/>
            <person name="Staley J."/>
            <person name="Richardson P."/>
        </authorList>
    </citation>
    <scope>NUCLEOTIDE SEQUENCE [LARGE SCALE GENOMIC DNA]</scope>
    <source>
        <strain evidence="8 9">37</strain>
    </source>
</reference>
<dbReference type="PROSITE" id="PS00444">
    <property type="entry name" value="POLYPRENYL_SYNTHASE_2"/>
    <property type="match status" value="1"/>
</dbReference>
<dbReference type="PROSITE" id="PS00723">
    <property type="entry name" value="POLYPRENYL_SYNTHASE_1"/>
    <property type="match status" value="1"/>
</dbReference>
<dbReference type="InterPro" id="IPR000092">
    <property type="entry name" value="Polyprenyl_synt"/>
</dbReference>
<evidence type="ECO:0000256" key="7">
    <source>
        <dbReference type="RuleBase" id="RU004466"/>
    </source>
</evidence>
<dbReference type="NCBIfam" id="NF045485">
    <property type="entry name" value="FPPsyn"/>
    <property type="match status" value="1"/>
</dbReference>
<evidence type="ECO:0000256" key="3">
    <source>
        <dbReference type="ARBA" id="ARBA00022679"/>
    </source>
</evidence>
<proteinExistence type="inferred from homology"/>
<keyword evidence="6" id="KW-0414">Isoprene biosynthesis</keyword>
<dbReference type="SUPFAM" id="SSF48576">
    <property type="entry name" value="Terpenoid synthases"/>
    <property type="match status" value="1"/>
</dbReference>
<protein>
    <submittedName>
        <fullName evidence="8">Farnesyl-diphosphate synthase</fullName>
        <ecNumber evidence="8">2.5.1.10</ecNumber>
    </submittedName>
</protein>
<dbReference type="eggNOG" id="COG0142">
    <property type="taxonomic scope" value="Bacteria"/>
</dbReference>
<evidence type="ECO:0000256" key="2">
    <source>
        <dbReference type="ARBA" id="ARBA00006706"/>
    </source>
</evidence>
<sequence length="296" mass="32250">MTQLAETLNQYQQRVDKNLNKYINITHPISPLLNEAMGYGALLGGKRVRPFLVYAVGDMLGCSLQSLDPLAAAVECIHAYSLIHDDLPAMDDDDLRRGQMTCHKKFDEATAILAGDALQTLAFDIISMPNKAITAQAQLKMVNFLAKAAGDHGMCAGQALDLVAENQSVNLVTLQKIHQAKTGALIKVAIQLAAMTKSDLHEDHFQLLNTFADAIGLAFQVQDDILDIIGDTQTLGKPQGSDLALHKSTYPALLGLEEAQNKAQALCHEAQLALSQLPYNTELLSKFAQYIIARDR</sequence>
<gene>
    <name evidence="8" type="ordered locus">Ping_2239</name>
</gene>
<dbReference type="FunFam" id="1.10.600.10:FF:000001">
    <property type="entry name" value="Geranylgeranyl diphosphate synthase"/>
    <property type="match status" value="1"/>
</dbReference>
<evidence type="ECO:0000256" key="4">
    <source>
        <dbReference type="ARBA" id="ARBA00022723"/>
    </source>
</evidence>
<dbReference type="STRING" id="357804.Ping_2239"/>
<evidence type="ECO:0000313" key="9">
    <source>
        <dbReference type="Proteomes" id="UP000000639"/>
    </source>
</evidence>
<evidence type="ECO:0000256" key="1">
    <source>
        <dbReference type="ARBA" id="ARBA00001946"/>
    </source>
</evidence>
<dbReference type="AlphaFoldDB" id="A1SWW5"/>
<evidence type="ECO:0000313" key="8">
    <source>
        <dbReference type="EMBL" id="ABM03980.1"/>
    </source>
</evidence>
<dbReference type="EMBL" id="CP000510">
    <property type="protein sequence ID" value="ABM03980.1"/>
    <property type="molecule type" value="Genomic_DNA"/>
</dbReference>
<evidence type="ECO:0000256" key="6">
    <source>
        <dbReference type="ARBA" id="ARBA00023229"/>
    </source>
</evidence>
<evidence type="ECO:0000256" key="5">
    <source>
        <dbReference type="ARBA" id="ARBA00022842"/>
    </source>
</evidence>
<dbReference type="GO" id="GO:0004337">
    <property type="term" value="F:(2E,6E)-farnesyl diphosphate synthase activity"/>
    <property type="evidence" value="ECO:0007669"/>
    <property type="project" value="UniProtKB-EC"/>
</dbReference>
<comment type="similarity">
    <text evidence="2 7">Belongs to the FPP/GGPP synthase family.</text>
</comment>
<dbReference type="InterPro" id="IPR053378">
    <property type="entry name" value="Prenyl_diphosphate_synthase"/>
</dbReference>
<comment type="cofactor">
    <cofactor evidence="1">
        <name>Mg(2+)</name>
        <dbReference type="ChEBI" id="CHEBI:18420"/>
    </cofactor>
</comment>
<dbReference type="OrthoDB" id="9805316at2"/>
<dbReference type="InterPro" id="IPR008949">
    <property type="entry name" value="Isoprenoid_synthase_dom_sf"/>
</dbReference>
<name>A1SWW5_PSYIN</name>
<dbReference type="Proteomes" id="UP000000639">
    <property type="component" value="Chromosome"/>
</dbReference>
<keyword evidence="5" id="KW-0460">Magnesium</keyword>
<dbReference type="GO" id="GO:0016114">
    <property type="term" value="P:terpenoid biosynthetic process"/>
    <property type="evidence" value="ECO:0007669"/>
    <property type="project" value="UniProtKB-ARBA"/>
</dbReference>
<dbReference type="CDD" id="cd00685">
    <property type="entry name" value="Trans_IPPS_HT"/>
    <property type="match status" value="1"/>
</dbReference>
<dbReference type="GO" id="GO:0005737">
    <property type="term" value="C:cytoplasm"/>
    <property type="evidence" value="ECO:0007669"/>
    <property type="project" value="UniProtKB-ARBA"/>
</dbReference>
<dbReference type="SFLD" id="SFLDS00005">
    <property type="entry name" value="Isoprenoid_Synthase_Type_I"/>
    <property type="match status" value="1"/>
</dbReference>
<dbReference type="RefSeq" id="WP_011770540.1">
    <property type="nucleotide sequence ID" value="NC_008709.1"/>
</dbReference>
<dbReference type="GO" id="GO:0046872">
    <property type="term" value="F:metal ion binding"/>
    <property type="evidence" value="ECO:0007669"/>
    <property type="project" value="UniProtKB-KW"/>
</dbReference>
<dbReference type="HOGENOM" id="CLU_014015_0_1_6"/>
<keyword evidence="4" id="KW-0479">Metal-binding</keyword>
<keyword evidence="9" id="KW-1185">Reference proteome</keyword>
<organism evidence="8 9">
    <name type="scientific">Psychromonas ingrahamii (strain DSM 17664 / CCUG 51855 / 37)</name>
    <dbReference type="NCBI Taxonomy" id="357804"/>
    <lineage>
        <taxon>Bacteria</taxon>
        <taxon>Pseudomonadati</taxon>
        <taxon>Pseudomonadota</taxon>
        <taxon>Gammaproteobacteria</taxon>
        <taxon>Alteromonadales</taxon>
        <taxon>Psychromonadaceae</taxon>
        <taxon>Psychromonas</taxon>
    </lineage>
</organism>
<dbReference type="EC" id="2.5.1.10" evidence="8"/>
<dbReference type="GO" id="GO:0008654">
    <property type="term" value="P:phospholipid biosynthetic process"/>
    <property type="evidence" value="ECO:0007669"/>
    <property type="project" value="UniProtKB-ARBA"/>
</dbReference>
<keyword evidence="3 7" id="KW-0808">Transferase</keyword>